<evidence type="ECO:0000313" key="2">
    <source>
        <dbReference type="Proteomes" id="UP000178098"/>
    </source>
</evidence>
<dbReference type="EMBL" id="MFZT01000004">
    <property type="protein sequence ID" value="OGK31949.1"/>
    <property type="molecule type" value="Genomic_DNA"/>
</dbReference>
<dbReference type="AlphaFoldDB" id="A0A1F7HL62"/>
<reference evidence="1 2" key="1">
    <citation type="journal article" date="2016" name="Nat. Commun.">
        <title>Thousands of microbial genomes shed light on interconnected biogeochemical processes in an aquifer system.</title>
        <authorList>
            <person name="Anantharaman K."/>
            <person name="Brown C.T."/>
            <person name="Hug L.A."/>
            <person name="Sharon I."/>
            <person name="Castelle C.J."/>
            <person name="Probst A.J."/>
            <person name="Thomas B.C."/>
            <person name="Singh A."/>
            <person name="Wilkins M.J."/>
            <person name="Karaoz U."/>
            <person name="Brodie E.L."/>
            <person name="Williams K.H."/>
            <person name="Hubbard S.S."/>
            <person name="Banfield J.F."/>
        </authorList>
    </citation>
    <scope>NUCLEOTIDE SEQUENCE [LARGE SCALE GENOMIC DNA]</scope>
</reference>
<name>A0A1F7HL62_9BACT</name>
<proteinExistence type="predicted"/>
<dbReference type="Gene3D" id="3.40.50.450">
    <property type="match status" value="1"/>
</dbReference>
<dbReference type="SUPFAM" id="SSF52309">
    <property type="entry name" value="N-(deoxy)ribosyltransferase-like"/>
    <property type="match status" value="1"/>
</dbReference>
<dbReference type="Proteomes" id="UP000178098">
    <property type="component" value="Unassembled WGS sequence"/>
</dbReference>
<accession>A0A1F7HL62</accession>
<gene>
    <name evidence="1" type="ORF">A3D08_01715</name>
</gene>
<protein>
    <recommendedName>
        <fullName evidence="3">Nucleoside 2-deoxyribosyltransferase</fullName>
    </recommendedName>
</protein>
<comment type="caution">
    <text evidence="1">The sequence shown here is derived from an EMBL/GenBank/DDBJ whole genome shotgun (WGS) entry which is preliminary data.</text>
</comment>
<evidence type="ECO:0000313" key="1">
    <source>
        <dbReference type="EMBL" id="OGK31949.1"/>
    </source>
</evidence>
<organism evidence="1 2">
    <name type="scientific">Candidatus Roizmanbacteria bacterium RIFCSPHIGHO2_02_FULL_43_11</name>
    <dbReference type="NCBI Taxonomy" id="1802043"/>
    <lineage>
        <taxon>Bacteria</taxon>
        <taxon>Candidatus Roizmaniibacteriota</taxon>
    </lineage>
</organism>
<sequence>MSNKPTVFLSGPMRGLSREVSLGWRKQAEELLKDKFVTMHALRGREDHETIPDSRAAIARDKSDILKADILLVNDLFENASMIGTAMETIFAWEAHKIVIIFGEAHVQDYWLNYHAHMRCTSLEEACEILNTLFC</sequence>
<evidence type="ECO:0008006" key="3">
    <source>
        <dbReference type="Google" id="ProtNLM"/>
    </source>
</evidence>